<dbReference type="InterPro" id="IPR027417">
    <property type="entry name" value="P-loop_NTPase"/>
</dbReference>
<dbReference type="Proteomes" id="UP000260925">
    <property type="component" value="Unassembled WGS sequence"/>
</dbReference>
<keyword evidence="3" id="KW-0808">Transferase</keyword>
<comment type="caution">
    <text evidence="3">The sequence shown here is derived from an EMBL/GenBank/DDBJ whole genome shotgun (WGS) entry which is preliminary data.</text>
</comment>
<proteinExistence type="predicted"/>
<dbReference type="PROSITE" id="PS51219">
    <property type="entry name" value="DPCK"/>
    <property type="match status" value="1"/>
</dbReference>
<reference evidence="3 4" key="1">
    <citation type="journal article" date="2018" name="Nat. Biotechnol.">
        <title>A standardized bacterial taxonomy based on genome phylogeny substantially revises the tree of life.</title>
        <authorList>
            <person name="Parks D.H."/>
            <person name="Chuvochina M."/>
            <person name="Waite D.W."/>
            <person name="Rinke C."/>
            <person name="Skarshewski A."/>
            <person name="Chaumeil P.A."/>
            <person name="Hugenholtz P."/>
        </authorList>
    </citation>
    <scope>NUCLEOTIDE SEQUENCE [LARGE SCALE GENOMIC DNA]</scope>
    <source>
        <strain evidence="3">UBA9851</strain>
    </source>
</reference>
<dbReference type="Pfam" id="PF01121">
    <property type="entry name" value="CoaE"/>
    <property type="match status" value="1"/>
</dbReference>
<protein>
    <submittedName>
        <fullName evidence="3">Dephospho-CoA kinase</fullName>
    </submittedName>
</protein>
<accession>A0A3B9QTV3</accession>
<dbReference type="CDD" id="cd02022">
    <property type="entry name" value="DPCK"/>
    <property type="match status" value="1"/>
</dbReference>
<dbReference type="EMBL" id="DMDD01000077">
    <property type="protein sequence ID" value="HAF72104.1"/>
    <property type="molecule type" value="Genomic_DNA"/>
</dbReference>
<dbReference type="AlphaFoldDB" id="A0A3B9QTV3"/>
<keyword evidence="2" id="KW-0067">ATP-binding</keyword>
<dbReference type="GO" id="GO:0005524">
    <property type="term" value="F:ATP binding"/>
    <property type="evidence" value="ECO:0007669"/>
    <property type="project" value="UniProtKB-KW"/>
</dbReference>
<dbReference type="GO" id="GO:0015937">
    <property type="term" value="P:coenzyme A biosynthetic process"/>
    <property type="evidence" value="ECO:0007669"/>
    <property type="project" value="InterPro"/>
</dbReference>
<keyword evidence="3" id="KW-0418">Kinase</keyword>
<dbReference type="Gene3D" id="3.40.50.300">
    <property type="entry name" value="P-loop containing nucleotide triphosphate hydrolases"/>
    <property type="match status" value="1"/>
</dbReference>
<sequence length="48" mass="4772">MHIIGLTGGIGSGKSTVSARLAELGATVVDADLIAREVVEPGEPALAE</sequence>
<keyword evidence="1" id="KW-0547">Nucleotide-binding</keyword>
<dbReference type="GO" id="GO:0004140">
    <property type="term" value="F:dephospho-CoA kinase activity"/>
    <property type="evidence" value="ECO:0007669"/>
    <property type="project" value="InterPro"/>
</dbReference>
<gene>
    <name evidence="3" type="ORF">DCL06_03425</name>
</gene>
<evidence type="ECO:0000313" key="3">
    <source>
        <dbReference type="EMBL" id="HAF72104.1"/>
    </source>
</evidence>
<evidence type="ECO:0000256" key="2">
    <source>
        <dbReference type="ARBA" id="ARBA00022840"/>
    </source>
</evidence>
<evidence type="ECO:0000256" key="1">
    <source>
        <dbReference type="ARBA" id="ARBA00022741"/>
    </source>
</evidence>
<organism evidence="3 4">
    <name type="scientific">Corynebacterium variabile</name>
    <dbReference type="NCBI Taxonomy" id="1727"/>
    <lineage>
        <taxon>Bacteria</taxon>
        <taxon>Bacillati</taxon>
        <taxon>Actinomycetota</taxon>
        <taxon>Actinomycetes</taxon>
        <taxon>Mycobacteriales</taxon>
        <taxon>Corynebacteriaceae</taxon>
        <taxon>Corynebacterium</taxon>
    </lineage>
</organism>
<name>A0A3B9QTV3_9CORY</name>
<dbReference type="SUPFAM" id="SSF52540">
    <property type="entry name" value="P-loop containing nucleoside triphosphate hydrolases"/>
    <property type="match status" value="1"/>
</dbReference>
<dbReference type="InterPro" id="IPR001977">
    <property type="entry name" value="Depp_CoAkinase"/>
</dbReference>
<feature type="non-terminal residue" evidence="3">
    <location>
        <position position="48"/>
    </location>
</feature>
<evidence type="ECO:0000313" key="4">
    <source>
        <dbReference type="Proteomes" id="UP000260925"/>
    </source>
</evidence>